<protein>
    <recommendedName>
        <fullName evidence="9">ATP synthase protein I</fullName>
    </recommendedName>
</protein>
<evidence type="ECO:0008006" key="9">
    <source>
        <dbReference type="Google" id="ProtNLM"/>
    </source>
</evidence>
<evidence type="ECO:0000256" key="3">
    <source>
        <dbReference type="ARBA" id="ARBA00022692"/>
    </source>
</evidence>
<evidence type="ECO:0000256" key="4">
    <source>
        <dbReference type="ARBA" id="ARBA00022989"/>
    </source>
</evidence>
<evidence type="ECO:0000313" key="8">
    <source>
        <dbReference type="Proteomes" id="UP000608345"/>
    </source>
</evidence>
<dbReference type="RefSeq" id="WP_189384544.1">
    <property type="nucleotide sequence ID" value="NZ_BAABFY010000054.1"/>
</dbReference>
<evidence type="ECO:0000256" key="1">
    <source>
        <dbReference type="ARBA" id="ARBA00004651"/>
    </source>
</evidence>
<dbReference type="InterPro" id="IPR005598">
    <property type="entry name" value="ATP_synth_I"/>
</dbReference>
<comment type="caution">
    <text evidence="7">The sequence shown here is derived from an EMBL/GenBank/DDBJ whole genome shotgun (WGS) entry which is preliminary data.</text>
</comment>
<accession>A0A918JIZ3</accession>
<evidence type="ECO:0000313" key="7">
    <source>
        <dbReference type="EMBL" id="GGW83542.1"/>
    </source>
</evidence>
<sequence>MTILHDKYAYSGSPENDVLKLSKAEKARLNASSAKGLVNIVLAQFVLLAIVVVLCWMVSGVAAAMSALAGGMAYLVPTAFFVLHMLLKLYSGSNASVLTFFWGEAFKLGGTVGLLALIVKFSGTLLVWPALLIGLVAVLKGYVLLLAFKRL</sequence>
<keyword evidence="2" id="KW-1003">Cell membrane</keyword>
<gene>
    <name evidence="7" type="ORF">GCM10011450_11960</name>
</gene>
<reference evidence="7" key="2">
    <citation type="submission" date="2020-09" db="EMBL/GenBank/DDBJ databases">
        <authorList>
            <person name="Sun Q."/>
            <person name="Kim S."/>
        </authorList>
    </citation>
    <scope>NUCLEOTIDE SEQUENCE</scope>
    <source>
        <strain evidence="7">KCTC 23732</strain>
    </source>
</reference>
<proteinExistence type="predicted"/>
<keyword evidence="5 6" id="KW-0472">Membrane</keyword>
<dbReference type="AlphaFoldDB" id="A0A918JIZ3"/>
<evidence type="ECO:0000256" key="2">
    <source>
        <dbReference type="ARBA" id="ARBA00022475"/>
    </source>
</evidence>
<organism evidence="7 8">
    <name type="scientific">Advenella faeciporci</name>
    <dbReference type="NCBI Taxonomy" id="797535"/>
    <lineage>
        <taxon>Bacteria</taxon>
        <taxon>Pseudomonadati</taxon>
        <taxon>Pseudomonadota</taxon>
        <taxon>Betaproteobacteria</taxon>
        <taxon>Burkholderiales</taxon>
        <taxon>Alcaligenaceae</taxon>
    </lineage>
</organism>
<dbReference type="EMBL" id="BMYS01000006">
    <property type="protein sequence ID" value="GGW83542.1"/>
    <property type="molecule type" value="Genomic_DNA"/>
</dbReference>
<feature type="transmembrane region" description="Helical" evidence="6">
    <location>
        <begin position="99"/>
        <end position="119"/>
    </location>
</feature>
<dbReference type="GO" id="GO:0005886">
    <property type="term" value="C:plasma membrane"/>
    <property type="evidence" value="ECO:0007669"/>
    <property type="project" value="UniProtKB-SubCell"/>
</dbReference>
<evidence type="ECO:0000256" key="6">
    <source>
        <dbReference type="SAM" id="Phobius"/>
    </source>
</evidence>
<comment type="subcellular location">
    <subcellularLocation>
        <location evidence="1">Cell membrane</location>
        <topology evidence="1">Multi-pass membrane protein</topology>
    </subcellularLocation>
</comment>
<feature type="transmembrane region" description="Helical" evidence="6">
    <location>
        <begin position="36"/>
        <end position="59"/>
    </location>
</feature>
<feature type="transmembrane region" description="Helical" evidence="6">
    <location>
        <begin position="125"/>
        <end position="148"/>
    </location>
</feature>
<evidence type="ECO:0000256" key="5">
    <source>
        <dbReference type="ARBA" id="ARBA00023136"/>
    </source>
</evidence>
<reference evidence="7" key="1">
    <citation type="journal article" date="2014" name="Int. J. Syst. Evol. Microbiol.">
        <title>Complete genome sequence of Corynebacterium casei LMG S-19264T (=DSM 44701T), isolated from a smear-ripened cheese.</title>
        <authorList>
            <consortium name="US DOE Joint Genome Institute (JGI-PGF)"/>
            <person name="Walter F."/>
            <person name="Albersmeier A."/>
            <person name="Kalinowski J."/>
            <person name="Ruckert C."/>
        </authorList>
    </citation>
    <scope>NUCLEOTIDE SEQUENCE</scope>
    <source>
        <strain evidence="7">KCTC 23732</strain>
    </source>
</reference>
<feature type="transmembrane region" description="Helical" evidence="6">
    <location>
        <begin position="65"/>
        <end position="87"/>
    </location>
</feature>
<keyword evidence="4 6" id="KW-1133">Transmembrane helix</keyword>
<dbReference type="Proteomes" id="UP000608345">
    <property type="component" value="Unassembled WGS sequence"/>
</dbReference>
<keyword evidence="3 6" id="KW-0812">Transmembrane</keyword>
<dbReference type="Pfam" id="PF03899">
    <property type="entry name" value="ATP-synt_I"/>
    <property type="match status" value="1"/>
</dbReference>
<name>A0A918JIZ3_9BURK</name>
<keyword evidence="8" id="KW-1185">Reference proteome</keyword>